<dbReference type="Gene3D" id="1.50.10.100">
    <property type="entry name" value="Chondroitin AC/alginate lyase"/>
    <property type="match status" value="1"/>
</dbReference>
<protein>
    <submittedName>
        <fullName evidence="10">Alginate lyase</fullName>
        <ecNumber evidence="10">4.2.2.3</ecNumber>
    </submittedName>
</protein>
<keyword evidence="11 12" id="KW-0002">3D-structure</keyword>
<feature type="binding site" evidence="11">
    <location>
        <position position="159"/>
    </location>
    <ligand>
        <name>Mg(2+)</name>
        <dbReference type="ChEBI" id="CHEBI:18420"/>
        <label>2</label>
    </ligand>
</feature>
<feature type="binding site" evidence="11">
    <location>
        <position position="206"/>
    </location>
    <ligand>
        <name>Mg(2+)</name>
        <dbReference type="ChEBI" id="CHEBI:18420"/>
        <label>2</label>
    </ligand>
</feature>
<evidence type="ECO:0000256" key="5">
    <source>
        <dbReference type="ARBA" id="ARBA00023295"/>
    </source>
</evidence>
<reference evidence="14" key="3">
    <citation type="journal article" date="2023" name="J. Biol. Chem.">
        <title>Identification and structural analysis of a carbohydrate-binding module specific to alginate, a representative of a new family, CBM96.</title>
        <authorList>
            <person name="Ji S."/>
            <person name="Tian X."/>
            <person name="Li X."/>
            <person name="She Q."/>
        </authorList>
    </citation>
    <scope>X-RAY CRYSTALLOGRAPHY (1.50 ANGSTROMS) OF 1306-1492 IN COMPLEX WITH CA(2+)</scope>
</reference>
<dbReference type="PDB" id="6JP4">
    <property type="method" value="X-ray"/>
    <property type="resolution" value="2.07 A"/>
    <property type="chains" value="A/B/C/D=27-796"/>
</dbReference>
<evidence type="ECO:0000313" key="10">
    <source>
        <dbReference type="EMBL" id="QDD67358.1"/>
    </source>
</evidence>
<dbReference type="RefSeq" id="WP_058484917.1">
    <property type="nucleotide sequence ID" value="NZ_JWID01000001.1"/>
</dbReference>
<dbReference type="InterPro" id="IPR012480">
    <property type="entry name" value="Hepar_II_III_C"/>
</dbReference>
<comment type="subcellular location">
    <subcellularLocation>
        <location evidence="1">Cell envelope</location>
    </subcellularLocation>
    <subcellularLocation>
        <location evidence="2">Secreted</location>
    </subcellularLocation>
</comment>
<dbReference type="InterPro" id="IPR000421">
    <property type="entry name" value="FA58C"/>
</dbReference>
<keyword evidence="11 12" id="KW-0479">Metal-binding</keyword>
<accession>A0A4Y5UXE1</accession>
<reference evidence="10" key="2">
    <citation type="submission" date="2019-03" db="EMBL/GenBank/DDBJ databases">
        <title>Structural Analysis of A Novel Alginate Lyase Dp0100 from Defluviitalea phaphyphila.</title>
        <authorList>
            <person name="Ji S."/>
        </authorList>
    </citation>
    <scope>NUCLEOTIDE SEQUENCE</scope>
    <source>
        <strain evidence="10">Alg1</strain>
    </source>
</reference>
<keyword evidence="3" id="KW-0964">Secreted</keyword>
<feature type="binding site" evidence="11 12">
    <location>
        <position position="433"/>
    </location>
    <ligand>
        <name>Mn(2+)</name>
        <dbReference type="ChEBI" id="CHEBI:29035"/>
    </ligand>
</feature>
<dbReference type="GO" id="GO:0030313">
    <property type="term" value="C:cell envelope"/>
    <property type="evidence" value="ECO:0007669"/>
    <property type="project" value="UniProtKB-SubCell"/>
</dbReference>
<dbReference type="InterPro" id="IPR005084">
    <property type="entry name" value="CBM6"/>
</dbReference>
<feature type="domain" description="F5/8 type C" evidence="7">
    <location>
        <begin position="1663"/>
        <end position="1786"/>
    </location>
</feature>
<feature type="binding site" evidence="14">
    <location>
        <position position="1445"/>
    </location>
    <ligand>
        <name>Ca(2+)</name>
        <dbReference type="ChEBI" id="CHEBI:29108"/>
        <label>3</label>
    </ligand>
</feature>
<dbReference type="PANTHER" id="PTHR47135">
    <property type="entry name" value="FIBRONECTIN TYPE III DOMAIN-CONTAINING PROTEIN 7"/>
    <property type="match status" value="1"/>
</dbReference>
<keyword evidence="5" id="KW-0326">Glycosidase</keyword>
<keyword evidence="10" id="KW-0456">Lyase</keyword>
<dbReference type="SMART" id="SM00060">
    <property type="entry name" value="FN3"/>
    <property type="match status" value="6"/>
</dbReference>
<evidence type="ECO:0000259" key="9">
    <source>
        <dbReference type="PROSITE" id="PS51175"/>
    </source>
</evidence>
<feature type="binding site" evidence="11 12">
    <location>
        <position position="435"/>
    </location>
    <ligand>
        <name>Ca(2+)</name>
        <dbReference type="ChEBI" id="CHEBI:29108"/>
        <label>1</label>
    </ligand>
</feature>
<dbReference type="CDD" id="cd00063">
    <property type="entry name" value="FN3"/>
    <property type="match status" value="3"/>
</dbReference>
<evidence type="ECO:0007829" key="11">
    <source>
        <dbReference type="PDB" id="6JP4"/>
    </source>
</evidence>
<feature type="binding site" evidence="11 12">
    <location>
        <position position="433"/>
    </location>
    <ligand>
        <name>Ca(2+)</name>
        <dbReference type="ChEBI" id="CHEBI:29108"/>
        <label>1</label>
    </ligand>
</feature>
<evidence type="ECO:0007829" key="14">
    <source>
        <dbReference type="PDB" id="7VBO"/>
    </source>
</evidence>
<dbReference type="GO" id="GO:0046872">
    <property type="term" value="F:metal ion binding"/>
    <property type="evidence" value="ECO:0007669"/>
    <property type="project" value="UniProtKB-KW"/>
</dbReference>
<dbReference type="Pfam" id="PF07940">
    <property type="entry name" value="Hepar_II_III_C"/>
    <property type="match status" value="1"/>
</dbReference>
<evidence type="ECO:0000256" key="2">
    <source>
        <dbReference type="ARBA" id="ARBA00004613"/>
    </source>
</evidence>
<evidence type="ECO:0007829" key="13">
    <source>
        <dbReference type="PDB" id="6JPN"/>
    </source>
</evidence>
<feature type="binding site" evidence="11 12">
    <location>
        <position position="500"/>
    </location>
    <ligand>
        <name>Ca(2+)</name>
        <dbReference type="ChEBI" id="CHEBI:29108"/>
        <label>2</label>
    </ligand>
</feature>
<dbReference type="Pfam" id="PF24517">
    <property type="entry name" value="CBM96"/>
    <property type="match status" value="1"/>
</dbReference>
<feature type="binding site" evidence="11 12">
    <location>
        <position position="451"/>
    </location>
    <ligand>
        <name>Mn(2+)</name>
        <dbReference type="ChEBI" id="CHEBI:29035"/>
    </ligand>
</feature>
<feature type="domain" description="Fibronectin type-III" evidence="8">
    <location>
        <begin position="799"/>
        <end position="885"/>
    </location>
</feature>
<dbReference type="Pfam" id="PF00041">
    <property type="entry name" value="fn3"/>
    <property type="match status" value="1"/>
</dbReference>
<evidence type="ECO:0000259" key="7">
    <source>
        <dbReference type="PROSITE" id="PS50022"/>
    </source>
</evidence>
<keyword evidence="5" id="KW-0378">Hydrolase</keyword>
<feature type="binding site" evidence="11 12">
    <location>
        <position position="501"/>
    </location>
    <ligand>
        <name>Ca(2+)</name>
        <dbReference type="ChEBI" id="CHEBI:29108"/>
        <label>2</label>
    </ligand>
</feature>
<evidence type="ECO:0000256" key="1">
    <source>
        <dbReference type="ARBA" id="ARBA00004196"/>
    </source>
</evidence>
<dbReference type="PROSITE" id="PS51175">
    <property type="entry name" value="CBM6"/>
    <property type="match status" value="1"/>
</dbReference>
<keyword evidence="4 6" id="KW-0732">Signal</keyword>
<feature type="binding site" evidence="14">
    <location>
        <position position="1448"/>
    </location>
    <ligand>
        <name>Ca(2+)</name>
        <dbReference type="ChEBI" id="CHEBI:29108"/>
        <label>3</label>
    </ligand>
</feature>
<reference evidence="11 12" key="1">
    <citation type="journal article" date="2019" name="J. Biol. Chem.">
        <title>The molecular basis of endolytic activity of a multidomain alginate lyase from &lt;i&gt;Defluviitalea phaphyphila&lt;/i&gt;, a representative of a new lyase family, PL39.</title>
        <authorList>
            <person name="Ji S."/>
            <person name="Dix S.R."/>
            <person name="Aziz A.A."/>
            <person name="Sedelnikova S.E."/>
            <person name="Baker P.J."/>
            <person name="Rafferty J.B."/>
            <person name="Bullough P.A."/>
            <person name="Tzokov S.B."/>
            <person name="Agirre J."/>
            <person name="Li F.L."/>
            <person name="Rice D.W."/>
        </authorList>
    </citation>
    <scope>X-RAY CRYSTALLOGRAPHY (2.07 ANGSTROMS) OF 27-796 IN COMPLEX WITH CA(2+); MG(2+) AND MN(2+)</scope>
</reference>
<dbReference type="PDB" id="7VBO">
    <property type="method" value="X-ray"/>
    <property type="resolution" value="1.50 A"/>
    <property type="chains" value="A=1306-1492"/>
</dbReference>
<feature type="binding site" evidence="11 12">
    <location>
        <position position="313"/>
    </location>
    <ligand>
        <name>Ca(2+)</name>
        <dbReference type="ChEBI" id="CHEBI:29108"/>
        <label>1</label>
    </ligand>
</feature>
<feature type="domain" description="CBM6" evidence="9">
    <location>
        <begin position="1077"/>
        <end position="1190"/>
    </location>
</feature>
<feature type="binding site" evidence="11 12">
    <location>
        <position position="474"/>
    </location>
    <ligand>
        <name>Mn(2+)</name>
        <dbReference type="ChEBI" id="CHEBI:29035"/>
    </ligand>
</feature>
<dbReference type="NCBIfam" id="NF033679">
    <property type="entry name" value="DNRLRE_dom"/>
    <property type="match status" value="1"/>
</dbReference>
<dbReference type="SMR" id="A0A4Y5UXE1"/>
<name>A0A4Y5UXE1_9FIRM</name>
<proteinExistence type="evidence at protein level"/>
<evidence type="ECO:0007829" key="12">
    <source>
        <dbReference type="PDB" id="6JPH"/>
    </source>
</evidence>
<dbReference type="Gene3D" id="2.60.40.10">
    <property type="entry name" value="Immunoglobulins"/>
    <property type="match status" value="6"/>
</dbReference>
<dbReference type="GO" id="GO:0005576">
    <property type="term" value="C:extracellular region"/>
    <property type="evidence" value="ECO:0007669"/>
    <property type="project" value="UniProtKB-SubCell"/>
</dbReference>
<dbReference type="PROSITE" id="PS50853">
    <property type="entry name" value="FN3"/>
    <property type="match status" value="3"/>
</dbReference>
<dbReference type="SUPFAM" id="SSF49265">
    <property type="entry name" value="Fibronectin type III"/>
    <property type="match status" value="4"/>
</dbReference>
<feature type="binding site" evidence="12 13">
    <location>
        <position position="159"/>
    </location>
    <ligand>
        <name>Mg(2+)</name>
        <dbReference type="ChEBI" id="CHEBI:18420"/>
        <label>1</label>
    </ligand>
</feature>
<feature type="domain" description="Fibronectin type-III" evidence="8">
    <location>
        <begin position="1492"/>
        <end position="1580"/>
    </location>
</feature>
<dbReference type="PDBsum" id="6JPN"/>
<feature type="binding site" evidence="12 13">
    <location>
        <position position="158"/>
    </location>
    <ligand>
        <name>Mg(2+)</name>
        <dbReference type="ChEBI" id="CHEBI:18420"/>
        <label>1</label>
    </ligand>
</feature>
<dbReference type="PDBsum" id="6JP4"/>
<feature type="domain" description="Fibronectin type-III" evidence="8">
    <location>
        <begin position="887"/>
        <end position="978"/>
    </location>
</feature>
<dbReference type="InterPro" id="IPR055372">
    <property type="entry name" value="CBM96"/>
</dbReference>
<dbReference type="InterPro" id="IPR008929">
    <property type="entry name" value="Chondroitin_lyas"/>
</dbReference>
<dbReference type="InterPro" id="IPR036116">
    <property type="entry name" value="FN3_sf"/>
</dbReference>
<dbReference type="PDB" id="6JPN">
    <property type="method" value="X-ray"/>
    <property type="resolution" value="2.85 A"/>
    <property type="chains" value="A=27-797"/>
</dbReference>
<keyword evidence="11 12" id="KW-0106">Calcium</keyword>
<dbReference type="OrthoDB" id="2051435at2"/>
<feature type="binding site" evidence="14">
    <location>
        <position position="1450"/>
    </location>
    <ligand>
        <name>Ca(2+)</name>
        <dbReference type="ChEBI" id="CHEBI:29108"/>
        <label>3</label>
    </ligand>
</feature>
<dbReference type="InterPro" id="IPR008979">
    <property type="entry name" value="Galactose-bd-like_sf"/>
</dbReference>
<feature type="binding site" evidence="14">
    <location>
        <position position="1387"/>
    </location>
    <ligand>
        <name>Ca(2+)</name>
        <dbReference type="ChEBI" id="CHEBI:29108"/>
        <label>3</label>
    </ligand>
</feature>
<feature type="binding site" evidence="11 12">
    <location>
        <position position="539"/>
    </location>
    <ligand>
        <name>Ca(2+)</name>
        <dbReference type="ChEBI" id="CHEBI:29108"/>
        <label>2</label>
    </ligand>
</feature>
<dbReference type="InterPro" id="IPR032518">
    <property type="entry name" value="HepII_N"/>
</dbReference>
<evidence type="ECO:0000256" key="4">
    <source>
        <dbReference type="ARBA" id="ARBA00022729"/>
    </source>
</evidence>
<dbReference type="GO" id="GO:0016798">
    <property type="term" value="F:hydrolase activity, acting on glycosyl bonds"/>
    <property type="evidence" value="ECO:0007669"/>
    <property type="project" value="UniProtKB-KW"/>
</dbReference>
<feature type="binding site" evidence="12 13">
    <location>
        <position position="150"/>
    </location>
    <ligand>
        <name>Mg(2+)</name>
        <dbReference type="ChEBI" id="CHEBI:18420"/>
        <label>1</label>
    </ligand>
</feature>
<dbReference type="GO" id="GO:0030246">
    <property type="term" value="F:carbohydrate binding"/>
    <property type="evidence" value="ECO:0007669"/>
    <property type="project" value="InterPro"/>
</dbReference>
<dbReference type="Gene3D" id="2.70.98.70">
    <property type="match status" value="1"/>
</dbReference>
<evidence type="ECO:0000259" key="8">
    <source>
        <dbReference type="PROSITE" id="PS50853"/>
    </source>
</evidence>
<dbReference type="PROSITE" id="PS50022">
    <property type="entry name" value="FA58C_3"/>
    <property type="match status" value="1"/>
</dbReference>
<organism evidence="10">
    <name type="scientific">Defluviitalea phaphyphila</name>
    <dbReference type="NCBI Taxonomy" id="1473580"/>
    <lineage>
        <taxon>Bacteria</taxon>
        <taxon>Bacillati</taxon>
        <taxon>Bacillota</taxon>
        <taxon>Clostridia</taxon>
        <taxon>Lachnospirales</taxon>
        <taxon>Defluviitaleaceae</taxon>
        <taxon>Defluviitalea</taxon>
    </lineage>
</organism>
<dbReference type="InterPro" id="IPR003961">
    <property type="entry name" value="FN3_dom"/>
</dbReference>
<sequence length="1825" mass="204078">MKKFISLMVCLSLVVSLFFNQSYVMAANYETYDGFKVSEEPVLPEKEVHPSLWFTKSDIQKIKEKKNEDSFTAELWEEISNSPYLTMEIPTDIPSATDSDTDIHKYYGNMSRIAKYNAFMYLMTGKSEYRLRATEALKRAFDGPIYEMDPTVSGSGVDEIYRAVWAQNFATAYDWIQPYLSDEDDEIIRERLAKEAQVVYENLYTWGPRPHNHLSKPAWGLGTLALTLSDHPDASKWLNRALEAANTNTLYFFNKDGHYREGAHYYVYSLVNLIPFLYHYKNVSGVNYFPEYKNIFEWAVKIRNGRGWMPNVEDSWIKPAPTHMVASQYKDTDTDLHSTAKLANILQWSYFNTDFRPWEPDGSYTGASYDDTWDIDQYLTYDSTIEQIKPDVSGTVFMNNSGQTVFRSDWNFNNPNSRYLLFQGVAEADNHYHYDHLSFIIHAENQMMASDSGYSRNSYGEGIRTSWYLTAEAHNVITANGEHPKDVSENTTPVSRYDMDTDFFDFQEKEAVYDGFTFPEKNSYDFSGKQIRAIGFPRQDYFVVADQLFSDKEVQYDLYLHGGRGEMSGEGNYRLWTYEDDRYGQEAKMAAWVFPSKESIFIDKEGEVNYEAGAFNSYGYLNARQIAKDTMFMQIIVPLSKYADIPEVVDLSTDDVVGGTVVKDNEKDTFMQQLNNAENSLGDITTDATFAYTNENSNNELQHFSVRQGTSLDYKGENIFVSNKPITFALDISDETQYKGTIAALNETVELRVKNPVGVPTESVVVNGENIEFSVEDGYTVIQVAEGGDININFGEGVAPEVPEVNVKVNDKKVKLTWEAVQAEEYVIKRGTDESNLEEIEIVKENEYIDLDVENGKTYFYSVEAKNAYGTSGDSKIIKATPEATKAPQQPTNVKITSSQNQVTIEWDEVDNAYKYEVRQGTNPSNLSVVATVSDTKYIAKDLKAGTTYYFVVTAINSKGSAKSEVIEVKPILDVLSAPENVQYSVGDGSVVITWDKVSGAEGYTIKRSTTGNNYEVIAKNIKSNIFTDSSLDNEKTYYYIITAEKEFAQGEDSYILAINGDVNGGHITHLVEDDIAYIEAEYATSVNGFVNASQAEASNGQYITAVNDDAMVTYEINVPSSGRYNILLRTKGTQNLNVAINNETPIALSSSNNGFNWGKVISGIYLEAGKNTIIIKASKAANIDKLAISNDLDYIPTGEGSLAVKPVMGIGKPLNFTATRDGDKVNLEWNALEGVESYNIKRKGIEDDNYKVIARNVKGTSFEDTNVYKSLGYSYVVSGNTEIGETQDSLEAVVEPMTNDTILYPTDDTYVENKSSTVDSNFATSKQLKFKGTSKGSDDRIGYLKFDISNFKGEIDKAYIELEGKTSSSSEVYPPIDISIHGLTDDTWSETDLTWNNSPNHEPGSAKVVGLGETATFLGKVTVNFGEYHKVELDITDYIKNHSDNKDGIVALMISDQDQNNAYGWFRSTQETSEDTYPKLILVGKTEEIVLPDTPANIQIISASKTHTITWDAVEDAEEYIVRRSINGYDFDVIAKTKETTYTDNDVINGIPYYYTVSAVSNGLESDPTSVMMAKTKVTLSDKKVSDIKDLESDLNSEGLVIKWNNPEQDIDAILIYSEGELIDILDGNATGHTIQGVTYNDDYKFVIKTVDVQGNQSEGVVVEKEIVESGGPVLLIPVAVTDSENDGNVPENTLDGDLSTRWSSESPSETTAQWIQYDLGEVKEIGYLGIALSKGDVRKTKLEILVSEDGNNWVTVYSGKSSGTTTDMEAYLFSQIVKGRYVRINGYGYYNLSDGSYGKGWTSITEVHIYAPNPAGPVLLPIQ</sequence>
<dbReference type="PDB" id="6JPH">
    <property type="method" value="X-ray"/>
    <property type="resolution" value="2.76 A"/>
    <property type="chains" value="A=27-797"/>
</dbReference>
<dbReference type="Pfam" id="PF16332">
    <property type="entry name" value="DUF4962"/>
    <property type="match status" value="1"/>
</dbReference>
<dbReference type="EMBL" id="MK628724">
    <property type="protein sequence ID" value="QDD67358.1"/>
    <property type="molecule type" value="Genomic_DNA"/>
</dbReference>
<dbReference type="PDBsum" id="6JPH"/>
<feature type="binding site" evidence="11 12">
    <location>
        <position position="427"/>
    </location>
    <ligand>
        <name>Ca(2+)</name>
        <dbReference type="ChEBI" id="CHEBI:29108"/>
        <label>1</label>
    </ligand>
</feature>
<dbReference type="Gene3D" id="2.60.120.260">
    <property type="entry name" value="Galactose-binding domain-like"/>
    <property type="match status" value="2"/>
</dbReference>
<dbReference type="SUPFAM" id="SSF48230">
    <property type="entry name" value="Chondroitin AC/alginate lyase"/>
    <property type="match status" value="1"/>
</dbReference>
<evidence type="ECO:0000256" key="3">
    <source>
        <dbReference type="ARBA" id="ARBA00022525"/>
    </source>
</evidence>
<dbReference type="PANTHER" id="PTHR47135:SF3">
    <property type="entry name" value="FIBRONECTIN TYPE-III DOMAIN-CONTAINING PROTEIN"/>
    <property type="match status" value="1"/>
</dbReference>
<dbReference type="GO" id="GO:0045135">
    <property type="term" value="F:poly(beta-D-mannuronate) lyase activity"/>
    <property type="evidence" value="ECO:0007669"/>
    <property type="project" value="UniProtKB-EC"/>
</dbReference>
<feature type="signal peptide" evidence="6">
    <location>
        <begin position="1"/>
        <end position="26"/>
    </location>
</feature>
<feature type="chain" id="PRO_5021437350" evidence="6">
    <location>
        <begin position="27"/>
        <end position="1825"/>
    </location>
</feature>
<dbReference type="InterPro" id="IPR013783">
    <property type="entry name" value="Ig-like_fold"/>
</dbReference>
<dbReference type="EC" id="4.2.2.3" evidence="10"/>
<dbReference type="Pfam" id="PF00754">
    <property type="entry name" value="F5_F8_type_C"/>
    <property type="match status" value="1"/>
</dbReference>
<dbReference type="SUPFAM" id="SSF49785">
    <property type="entry name" value="Galactose-binding domain-like"/>
    <property type="match status" value="2"/>
</dbReference>
<evidence type="ECO:0000256" key="6">
    <source>
        <dbReference type="SAM" id="SignalP"/>
    </source>
</evidence>
<feature type="binding site" evidence="11 12">
    <location>
        <position position="505"/>
    </location>
    <ligand>
        <name>Ca(2+)</name>
        <dbReference type="ChEBI" id="CHEBI:29108"/>
        <label>2</label>
    </ligand>
</feature>
<gene>
    <name evidence="10" type="ORF">Dp0100</name>
</gene>